<reference evidence="6 7" key="1">
    <citation type="journal article" date="2021" name="Nat. Commun.">
        <title>Genetic determinants of endophytism in the Arabidopsis root mycobiome.</title>
        <authorList>
            <person name="Mesny F."/>
            <person name="Miyauchi S."/>
            <person name="Thiergart T."/>
            <person name="Pickel B."/>
            <person name="Atanasova L."/>
            <person name="Karlsson M."/>
            <person name="Huettel B."/>
            <person name="Barry K.W."/>
            <person name="Haridas S."/>
            <person name="Chen C."/>
            <person name="Bauer D."/>
            <person name="Andreopoulos W."/>
            <person name="Pangilinan J."/>
            <person name="LaButti K."/>
            <person name="Riley R."/>
            <person name="Lipzen A."/>
            <person name="Clum A."/>
            <person name="Drula E."/>
            <person name="Henrissat B."/>
            <person name="Kohler A."/>
            <person name="Grigoriev I.V."/>
            <person name="Martin F.M."/>
            <person name="Hacquard S."/>
        </authorList>
    </citation>
    <scope>NUCLEOTIDE SEQUENCE [LARGE SCALE GENOMIC DNA]</scope>
    <source>
        <strain evidence="6 7">MPI-SDFR-AT-0080</strain>
    </source>
</reference>
<evidence type="ECO:0000256" key="2">
    <source>
        <dbReference type="ARBA" id="ARBA00023043"/>
    </source>
</evidence>
<feature type="domain" description="NACHT-NTPase and P-loop NTPases N-terminal" evidence="5">
    <location>
        <begin position="14"/>
        <end position="133"/>
    </location>
</feature>
<evidence type="ECO:0000256" key="1">
    <source>
        <dbReference type="ARBA" id="ARBA00022737"/>
    </source>
</evidence>
<evidence type="ECO:0000256" key="3">
    <source>
        <dbReference type="PROSITE-ProRule" id="PRU00023"/>
    </source>
</evidence>
<organism evidence="6 7">
    <name type="scientific">Macrophomina phaseolina</name>
    <dbReference type="NCBI Taxonomy" id="35725"/>
    <lineage>
        <taxon>Eukaryota</taxon>
        <taxon>Fungi</taxon>
        <taxon>Dikarya</taxon>
        <taxon>Ascomycota</taxon>
        <taxon>Pezizomycotina</taxon>
        <taxon>Dothideomycetes</taxon>
        <taxon>Dothideomycetes incertae sedis</taxon>
        <taxon>Botryosphaeriales</taxon>
        <taxon>Botryosphaeriaceae</taxon>
        <taxon>Macrophomina</taxon>
    </lineage>
</organism>
<name>A0ABQ8G3J4_9PEZI</name>
<feature type="coiled-coil region" evidence="4">
    <location>
        <begin position="836"/>
        <end position="863"/>
    </location>
</feature>
<dbReference type="InterPro" id="IPR031352">
    <property type="entry name" value="SesA"/>
</dbReference>
<keyword evidence="4" id="KW-0175">Coiled coil</keyword>
<dbReference type="PROSITE" id="PS50297">
    <property type="entry name" value="ANK_REP_REGION"/>
    <property type="match status" value="1"/>
</dbReference>
<dbReference type="Pfam" id="PF17107">
    <property type="entry name" value="SesA"/>
    <property type="match status" value="1"/>
</dbReference>
<keyword evidence="2 3" id="KW-0040">ANK repeat</keyword>
<dbReference type="Gene3D" id="1.25.40.20">
    <property type="entry name" value="Ankyrin repeat-containing domain"/>
    <property type="match status" value="2"/>
</dbReference>
<dbReference type="InterPro" id="IPR036770">
    <property type="entry name" value="Ankyrin_rpt-contain_sf"/>
</dbReference>
<evidence type="ECO:0000256" key="4">
    <source>
        <dbReference type="SAM" id="Coils"/>
    </source>
</evidence>
<evidence type="ECO:0000313" key="7">
    <source>
        <dbReference type="Proteomes" id="UP000774617"/>
    </source>
</evidence>
<dbReference type="Proteomes" id="UP000774617">
    <property type="component" value="Unassembled WGS sequence"/>
</dbReference>
<evidence type="ECO:0000259" key="5">
    <source>
        <dbReference type="Pfam" id="PF17107"/>
    </source>
</evidence>
<feature type="repeat" description="ANK" evidence="3">
    <location>
        <begin position="499"/>
        <end position="531"/>
    </location>
</feature>
<proteinExistence type="predicted"/>
<accession>A0ABQ8G3J4</accession>
<evidence type="ECO:0000313" key="6">
    <source>
        <dbReference type="EMBL" id="KAH7043841.1"/>
    </source>
</evidence>
<dbReference type="SMART" id="SM00248">
    <property type="entry name" value="ANK"/>
    <property type="match status" value="4"/>
</dbReference>
<gene>
    <name evidence="6" type="ORF">B0J12DRAFT_672046</name>
</gene>
<keyword evidence="7" id="KW-1185">Reference proteome</keyword>
<sequence length="913" mass="102249">MSGAEFIAVISLGASIIQVADACHRLIIRIQDFRENSGFDELTAQLRLLCCDLDAIKTLHRRQGLDNDTEAILAPILQDCRKQVVKLEKLVDAILPPKHSPAFRRKLHAIMAFAKDRRVQQALQQLDRYKQTLTLHLAVHTCQNAAMLPRILSCLAVSTIQNPDLTTDRIDAASDLRSAMPARRTYSMTSSTATASRGNIGHCCPCACHISICGILLCRCHCGGRRISRSFRLLNKLISIDLNILTSRSLGDFAIKLRIANQVKWTSPGSLVVAKLIRGCITPAEAKVEFRNLTERKLIDYGDSCAGHGYSSLAVMWALERVSGSSHAAGFLDLLGTMIDAGFSKPATSLLFWRCINHSTNDLLGRLIHGILEHADLDISAIKSGQLANWACSTQFDNWHFKSGPHRVWRDTDDIFGVHGLRRLVGFDRDFPGMTTLQSAVLAGVYDDVQRFLRGAYREKTEKNLRGQATLHLAVSDARILALLLRNGFDDHVDIEDNDGITPLIYAAVYGETDSALLLLEAGADPFHKDGPNRFDLWAYAAILGQNDFLTSVLRYLQGRWDATFWHKKLDQVAWRCAAWRNMSYCCSKPNVADKLFELFDMGADELQISQKGNSILHMVASSAEGKELIPRISPLINQENSRKCTPLMVFCALYDSELIRLAIQYGANVEVVDWNLLGPLDYLLESNPVRVTSCSEDFERYSNQVCNWMESGATLLASGANILHTDSCLCPCTHNGCSPLKMLFSSAPHESDAIEKNLAAIPWAIEWYLLVKEILGEEVGGTVVAGWNKLQTFDGLGMVHTCCSVYCRHIINPRATEGPSEDEDEKHEVWSRTRAEDLRQEAEEIQKEQEEYRILLEEACSKFEKKQPTLEAQGILHVLARRSVMMEESPHNRKEPPWQEVLCVSMLRRWSE</sequence>
<dbReference type="PROSITE" id="PS50088">
    <property type="entry name" value="ANK_REPEAT"/>
    <property type="match status" value="1"/>
</dbReference>
<dbReference type="EMBL" id="JAGTJR010000022">
    <property type="protein sequence ID" value="KAH7043841.1"/>
    <property type="molecule type" value="Genomic_DNA"/>
</dbReference>
<dbReference type="Pfam" id="PF12796">
    <property type="entry name" value="Ank_2"/>
    <property type="match status" value="1"/>
</dbReference>
<protein>
    <recommendedName>
        <fullName evidence="5">NACHT-NTPase and P-loop NTPases N-terminal domain-containing protein</fullName>
    </recommendedName>
</protein>
<dbReference type="PANTHER" id="PTHR24201">
    <property type="entry name" value="ANK_REP_REGION DOMAIN-CONTAINING PROTEIN"/>
    <property type="match status" value="1"/>
</dbReference>
<dbReference type="InterPro" id="IPR002110">
    <property type="entry name" value="Ankyrin_rpt"/>
</dbReference>
<keyword evidence="1" id="KW-0677">Repeat</keyword>
<dbReference type="InterPro" id="IPR050776">
    <property type="entry name" value="Ank_Repeat/CDKN_Inhibitor"/>
</dbReference>
<dbReference type="SUPFAM" id="SSF48403">
    <property type="entry name" value="Ankyrin repeat"/>
    <property type="match status" value="1"/>
</dbReference>
<comment type="caution">
    <text evidence="6">The sequence shown here is derived from an EMBL/GenBank/DDBJ whole genome shotgun (WGS) entry which is preliminary data.</text>
</comment>